<dbReference type="EMBL" id="JADPRT010000006">
    <property type="protein sequence ID" value="MBF9069552.1"/>
    <property type="molecule type" value="Genomic_DNA"/>
</dbReference>
<name>A0A931B6I4_9ACTN</name>
<reference evidence="2" key="1">
    <citation type="submission" date="2020-11" db="EMBL/GenBank/DDBJ databases">
        <title>Isolation and identification of active actinomycetes.</title>
        <authorList>
            <person name="Yu B."/>
        </authorList>
    </citation>
    <scope>NUCLEOTIDE SEQUENCE</scope>
    <source>
        <strain evidence="2">NEAU-YB345</strain>
    </source>
</reference>
<feature type="compositionally biased region" description="Low complexity" evidence="1">
    <location>
        <begin position="228"/>
        <end position="240"/>
    </location>
</feature>
<protein>
    <submittedName>
        <fullName evidence="2">Uncharacterized protein</fullName>
    </submittedName>
</protein>
<organism evidence="2 3">
    <name type="scientific">Streptacidiphilus fuscans</name>
    <dbReference type="NCBI Taxonomy" id="2789292"/>
    <lineage>
        <taxon>Bacteria</taxon>
        <taxon>Bacillati</taxon>
        <taxon>Actinomycetota</taxon>
        <taxon>Actinomycetes</taxon>
        <taxon>Kitasatosporales</taxon>
        <taxon>Streptomycetaceae</taxon>
        <taxon>Streptacidiphilus</taxon>
    </lineage>
</organism>
<gene>
    <name evidence="2" type="ORF">I2501_16125</name>
</gene>
<feature type="region of interest" description="Disordered" evidence="1">
    <location>
        <begin position="222"/>
        <end position="264"/>
    </location>
</feature>
<dbReference type="RefSeq" id="WP_196194739.1">
    <property type="nucleotide sequence ID" value="NZ_JADPRT010000006.1"/>
</dbReference>
<accession>A0A931B6I4</accession>
<sequence>MIDFELVVPDGWVQIPTTADTTALRRRIIEEVIRHHLPDSLPRDKAGPWRRMLRRELTEATDEAARNNARSVLLPLQEFSGIRLPGSMLVTVLESEAEDEDAVEDAEQLLGAVLAEAGPGGTYLDIGGGPAVRVASVVESSRIGRKAPSRKVSYYVAHPETPGVWGLLTFTVLSDGDVEAAPVQAVELLFDAIVTTLRWADRVDVPTEEEVLAELAQLAREAGESGEAGESARAGAQQAGMPDGEPLGEAVAATAGPEGGVDMA</sequence>
<dbReference type="AlphaFoldDB" id="A0A931B6I4"/>
<evidence type="ECO:0000313" key="2">
    <source>
        <dbReference type="EMBL" id="MBF9069552.1"/>
    </source>
</evidence>
<keyword evidence="3" id="KW-1185">Reference proteome</keyword>
<evidence type="ECO:0000256" key="1">
    <source>
        <dbReference type="SAM" id="MobiDB-lite"/>
    </source>
</evidence>
<proteinExistence type="predicted"/>
<comment type="caution">
    <text evidence="2">The sequence shown here is derived from an EMBL/GenBank/DDBJ whole genome shotgun (WGS) entry which is preliminary data.</text>
</comment>
<dbReference type="Proteomes" id="UP000657385">
    <property type="component" value="Unassembled WGS sequence"/>
</dbReference>
<evidence type="ECO:0000313" key="3">
    <source>
        <dbReference type="Proteomes" id="UP000657385"/>
    </source>
</evidence>